<gene>
    <name evidence="1" type="ORF">CYQ91_23065</name>
</gene>
<sequence length="74" mass="8732">MLIDQEPRSDFKPEKLKPIQLDLKMKQPTNIGMFYSLRGSRTYTDNADLLRQLGRMAKGTKNTDRRVFKPLKYK</sequence>
<accession>A0AAX1XGG4</accession>
<organism evidence="1 2">
    <name type="scientific">Vibrio diabolicus</name>
    <dbReference type="NCBI Taxonomy" id="50719"/>
    <lineage>
        <taxon>Bacteria</taxon>
        <taxon>Pseudomonadati</taxon>
        <taxon>Pseudomonadota</taxon>
        <taxon>Gammaproteobacteria</taxon>
        <taxon>Vibrionales</taxon>
        <taxon>Vibrionaceae</taxon>
        <taxon>Vibrio</taxon>
        <taxon>Vibrio diabolicus subgroup</taxon>
    </lineage>
</organism>
<evidence type="ECO:0000313" key="2">
    <source>
        <dbReference type="Proteomes" id="UP000283878"/>
    </source>
</evidence>
<reference evidence="1 2" key="1">
    <citation type="journal article" date="2018" name="AMB Express">
        <title>Occurrence and significance of pathogenicity and fitness islands in environmental vibrios.</title>
        <authorList>
            <person name="Klein S."/>
            <person name="Pipes S."/>
            <person name="Lovell C.R."/>
        </authorList>
    </citation>
    <scope>NUCLEOTIDE SEQUENCE [LARGE SCALE GENOMIC DNA]</scope>
    <source>
        <strain evidence="1 2">JBS-8-11-1</strain>
    </source>
</reference>
<evidence type="ECO:0000313" key="1">
    <source>
        <dbReference type="EMBL" id="RPB33148.1"/>
    </source>
</evidence>
<dbReference type="Proteomes" id="UP000283878">
    <property type="component" value="Unassembled WGS sequence"/>
</dbReference>
<dbReference type="AlphaFoldDB" id="A0AAX1XGG4"/>
<protein>
    <submittedName>
        <fullName evidence="1">Uncharacterized protein</fullName>
    </submittedName>
</protein>
<proteinExistence type="predicted"/>
<comment type="caution">
    <text evidence="1">The sequence shown here is derived from an EMBL/GenBank/DDBJ whole genome shotgun (WGS) entry which is preliminary data.</text>
</comment>
<dbReference type="EMBL" id="PKPZ01000026">
    <property type="protein sequence ID" value="RPB33148.1"/>
    <property type="molecule type" value="Genomic_DNA"/>
</dbReference>
<name>A0AAX1XGG4_9VIBR</name>